<sequence length="944" mass="107059">MAEVVGLVTGIASLVTMAMRITELSYSYVADIRSAHSTQKQYLREISALTEVLLRSEEASQNLEKETLGFSRPTDLFKSIVSECAQRLDKLFSELRKPSPSMIWPIQETVLKKHVEDLRRFRSIFADFLSAQSLAVVTATHQNITRLANHQDQADLLQWLGNPKDTSRSVPNPLPGTGACLVDSALYKQWTARSNLPLLWCYGPPGVGKSMLAAVAIQHLRARADSIPVLHYFFDFGNRKEHTKEAVWKDLLRQVIAKGSPSTVQKLVNFRKKLGIRRPVSSKDFSDALKIACAGQQFFLVLDGSDEMENPRELKTILVPFNNASVLVTSRDTPEIHSTLNKATAMEVQADASDMRVYVTSRFEECELDDLIERHPELEKEILEKSQGIFLLVRLLVDQLVDLSTVKEMRKALQVFPTHLDQAFESSLQRINSQSKSRSVLAHRVMGWIVSVERKLQISELAHGLATEEGVDVIDEENLVSSKTILKVCGGLVVLQGSAVSMVHTTVHTWLRSRYDGLYHEDLAESCLRYLTMRSFSSGVVQTLDEMDTRLRVFPFFSYAAQHWRSHLAKTEDANAFQSIDRLLDDSALRSAAFQGAHYKSSVKCPVIRGAAFETMPQGQSALHLASYWNLPVKVERLILDGEEKDATDTQMWTPLHWACFAYSQEAVEALVSLRVDTNVKDSVGWTPLFWAALNGDTRMVRFLLQHGAIHIERDIHGWTPLRWAVASLQIDVVKTLLEYHSNMPSNSSITLSTIKHLSFEETRVYIASYYQNIKRDLIDELESTLTGSDEYADEYHDLHAIFQEKTFDVKALLRSGRFDPPVSDAWRTWQKIHRLFWAKLYRYINTEFDTDRETAKSWKSRMLQSAIRNGKLPAVRLLLEAGAEVNPKAGQQEARQTPAATFKKDVHFAEMLTTYESHMEARTHAKNTPLKQEIATRFEDGTR</sequence>
<comment type="caution">
    <text evidence="5">The sequence shown here is derived from an EMBL/GenBank/DDBJ whole genome shotgun (WGS) entry which is preliminary data.</text>
</comment>
<name>T0KFI3_COLGC</name>
<dbReference type="PROSITE" id="PS50088">
    <property type="entry name" value="ANK_REPEAT"/>
    <property type="match status" value="3"/>
</dbReference>
<dbReference type="OMA" id="MEARTHA"/>
<dbReference type="InterPro" id="IPR056884">
    <property type="entry name" value="NPHP3-like_N"/>
</dbReference>
<dbReference type="InterPro" id="IPR036770">
    <property type="entry name" value="Ankyrin_rpt-contain_sf"/>
</dbReference>
<dbReference type="AlphaFoldDB" id="T0KFI3"/>
<dbReference type="Pfam" id="PF12796">
    <property type="entry name" value="Ank_2"/>
    <property type="match status" value="1"/>
</dbReference>
<evidence type="ECO:0000313" key="6">
    <source>
        <dbReference type="Proteomes" id="UP000015530"/>
    </source>
</evidence>
<evidence type="ECO:0000259" key="3">
    <source>
        <dbReference type="Pfam" id="PF22939"/>
    </source>
</evidence>
<dbReference type="EMBL" id="AMYD01001756">
    <property type="protein sequence ID" value="EQB51733.1"/>
    <property type="molecule type" value="Genomic_DNA"/>
</dbReference>
<dbReference type="PROSITE" id="PS50297">
    <property type="entry name" value="ANK_REP_REGION"/>
    <property type="match status" value="1"/>
</dbReference>
<dbReference type="InterPro" id="IPR002110">
    <property type="entry name" value="Ankyrin_rpt"/>
</dbReference>
<keyword evidence="2" id="KW-0040">ANK repeat</keyword>
<dbReference type="SMART" id="SM00248">
    <property type="entry name" value="ANK"/>
    <property type="match status" value="5"/>
</dbReference>
<dbReference type="PANTHER" id="PTHR10039:SF16">
    <property type="entry name" value="GPI INOSITOL-DEACYLASE"/>
    <property type="match status" value="1"/>
</dbReference>
<dbReference type="OrthoDB" id="4845966at2759"/>
<evidence type="ECO:0000259" key="4">
    <source>
        <dbReference type="Pfam" id="PF24883"/>
    </source>
</evidence>
<organism evidence="5 6">
    <name type="scientific">Colletotrichum gloeosporioides (strain Cg-14)</name>
    <name type="common">Anthracnose fungus</name>
    <name type="synonym">Glomerella cingulata</name>
    <dbReference type="NCBI Taxonomy" id="1237896"/>
    <lineage>
        <taxon>Eukaryota</taxon>
        <taxon>Fungi</taxon>
        <taxon>Dikarya</taxon>
        <taxon>Ascomycota</taxon>
        <taxon>Pezizomycotina</taxon>
        <taxon>Sordariomycetes</taxon>
        <taxon>Hypocreomycetidae</taxon>
        <taxon>Glomerellales</taxon>
        <taxon>Glomerellaceae</taxon>
        <taxon>Colletotrichum</taxon>
        <taxon>Colletotrichum gloeosporioides species complex</taxon>
    </lineage>
</organism>
<evidence type="ECO:0008006" key="7">
    <source>
        <dbReference type="Google" id="ProtNLM"/>
    </source>
</evidence>
<dbReference type="PANTHER" id="PTHR10039">
    <property type="entry name" value="AMELOGENIN"/>
    <property type="match status" value="1"/>
</dbReference>
<dbReference type="Proteomes" id="UP000015530">
    <property type="component" value="Unassembled WGS sequence"/>
</dbReference>
<keyword evidence="1" id="KW-0677">Repeat</keyword>
<proteinExistence type="predicted"/>
<evidence type="ECO:0000313" key="5">
    <source>
        <dbReference type="EMBL" id="EQB51733.1"/>
    </source>
</evidence>
<dbReference type="HOGENOM" id="CLU_000288_34_15_1"/>
<feature type="repeat" description="ANK" evidence="2">
    <location>
        <begin position="684"/>
        <end position="709"/>
    </location>
</feature>
<dbReference type="Pfam" id="PF24883">
    <property type="entry name" value="NPHP3_N"/>
    <property type="match status" value="1"/>
</dbReference>
<evidence type="ECO:0000256" key="1">
    <source>
        <dbReference type="ARBA" id="ARBA00022737"/>
    </source>
</evidence>
<dbReference type="Gene3D" id="1.25.40.20">
    <property type="entry name" value="Ankyrin repeat-containing domain"/>
    <property type="match status" value="2"/>
</dbReference>
<protein>
    <recommendedName>
        <fullName evidence="7">NACHT domain-containing protein</fullName>
    </recommendedName>
</protein>
<evidence type="ECO:0000256" key="2">
    <source>
        <dbReference type="PROSITE-ProRule" id="PRU00023"/>
    </source>
</evidence>
<dbReference type="InterPro" id="IPR054471">
    <property type="entry name" value="GPIID_WHD"/>
</dbReference>
<reference evidence="6" key="1">
    <citation type="journal article" date="2013" name="Mol. Plant Microbe Interact.">
        <title>Global aspects of pacC regulation of pathogenicity genes in Colletotrichum gloeosporioides as revealed by transcriptome analysis.</title>
        <authorList>
            <person name="Alkan N."/>
            <person name="Meng X."/>
            <person name="Friedlander G."/>
            <person name="Reuveni E."/>
            <person name="Sukno S."/>
            <person name="Sherman A."/>
            <person name="Thon M."/>
            <person name="Fluhr R."/>
            <person name="Prusky D."/>
        </authorList>
    </citation>
    <scope>NUCLEOTIDE SEQUENCE [LARGE SCALE GENOMIC DNA]</scope>
    <source>
        <strain evidence="6">Cg-14</strain>
    </source>
</reference>
<feature type="repeat" description="ANK" evidence="2">
    <location>
        <begin position="651"/>
        <end position="683"/>
    </location>
</feature>
<dbReference type="Pfam" id="PF22939">
    <property type="entry name" value="WHD_GPIID"/>
    <property type="match status" value="1"/>
</dbReference>
<gene>
    <name evidence="5" type="ORF">CGLO_08702</name>
</gene>
<feature type="repeat" description="ANK" evidence="2">
    <location>
        <begin position="717"/>
        <end position="749"/>
    </location>
</feature>
<accession>T0KFI3</accession>
<dbReference type="PRINTS" id="PR01415">
    <property type="entry name" value="ANKYRIN"/>
</dbReference>
<dbReference type="Gene3D" id="3.40.50.300">
    <property type="entry name" value="P-loop containing nucleotide triphosphate hydrolases"/>
    <property type="match status" value="1"/>
</dbReference>
<dbReference type="SUPFAM" id="SSF52540">
    <property type="entry name" value="P-loop containing nucleoside triphosphate hydrolases"/>
    <property type="match status" value="1"/>
</dbReference>
<dbReference type="InterPro" id="IPR027417">
    <property type="entry name" value="P-loop_NTPase"/>
</dbReference>
<feature type="domain" description="Nephrocystin 3-like N-terminal" evidence="4">
    <location>
        <begin position="176"/>
        <end position="331"/>
    </location>
</feature>
<feature type="domain" description="GPI inositol-deacylase winged helix" evidence="3">
    <location>
        <begin position="438"/>
        <end position="513"/>
    </location>
</feature>
<dbReference type="STRING" id="1237896.T0KFI3"/>
<dbReference type="SUPFAM" id="SSF48403">
    <property type="entry name" value="Ankyrin repeat"/>
    <property type="match status" value="1"/>
</dbReference>